<dbReference type="eggNOG" id="ENOG5032URI">
    <property type="taxonomic scope" value="Bacteria"/>
</dbReference>
<dbReference type="OrthoDB" id="279522at2"/>
<evidence type="ECO:0000313" key="3">
    <source>
        <dbReference type="Proteomes" id="UP000009071"/>
    </source>
</evidence>
<keyword evidence="3" id="KW-1185">Reference proteome</keyword>
<dbReference type="AlphaFoldDB" id="C4XTY6"/>
<feature type="transmembrane region" description="Helical" evidence="1">
    <location>
        <begin position="71"/>
        <end position="96"/>
    </location>
</feature>
<evidence type="ECO:0000256" key="1">
    <source>
        <dbReference type="SAM" id="Phobius"/>
    </source>
</evidence>
<keyword evidence="1" id="KW-0812">Transmembrane</keyword>
<dbReference type="Proteomes" id="UP000009071">
    <property type="component" value="Chromosome"/>
</dbReference>
<proteinExistence type="predicted"/>
<organism evidence="2 3">
    <name type="scientific">Solidesulfovibrio magneticus (strain ATCC 700980 / DSM 13731 / RS-1)</name>
    <name type="common">Desulfovibrio magneticus</name>
    <dbReference type="NCBI Taxonomy" id="573370"/>
    <lineage>
        <taxon>Bacteria</taxon>
        <taxon>Pseudomonadati</taxon>
        <taxon>Thermodesulfobacteriota</taxon>
        <taxon>Desulfovibrionia</taxon>
        <taxon>Desulfovibrionales</taxon>
        <taxon>Desulfovibrionaceae</taxon>
        <taxon>Solidesulfovibrio</taxon>
    </lineage>
</organism>
<name>C4XTY6_SOLM1</name>
<sequence length="114" mass="12899">MLAFRALLGLFIICVSVYTSVVISKHGWNLFTVFFGDMFAMNWAGQFNTDFTCFLTLSGLWLAWRHKFTPMGILFGVLGFFGGIMVLAPFLLYISIKDKGNISKMLLGNRQIQD</sequence>
<protein>
    <recommendedName>
        <fullName evidence="4">DUF2834 domain-containing protein</fullName>
    </recommendedName>
</protein>
<keyword evidence="1" id="KW-0472">Membrane</keyword>
<dbReference type="HOGENOM" id="CLU_141643_0_0_7"/>
<feature type="transmembrane region" description="Helical" evidence="1">
    <location>
        <begin position="43"/>
        <end position="64"/>
    </location>
</feature>
<evidence type="ECO:0008006" key="4">
    <source>
        <dbReference type="Google" id="ProtNLM"/>
    </source>
</evidence>
<gene>
    <name evidence="2" type="ordered locus">DMR_01600</name>
</gene>
<dbReference type="KEGG" id="dma:DMR_01600"/>
<reference evidence="2 3" key="1">
    <citation type="journal article" date="2009" name="Genome Res.">
        <title>Whole genome sequence of Desulfovibrio magneticus strain RS-1 revealed common gene clusters in magnetotactic bacteria.</title>
        <authorList>
            <person name="Nakazawa H."/>
            <person name="Arakaki A."/>
            <person name="Narita-Yamada S."/>
            <person name="Yashiro I."/>
            <person name="Jinno K."/>
            <person name="Aoki N."/>
            <person name="Tsuruyama A."/>
            <person name="Okamura Y."/>
            <person name="Tanikawa S."/>
            <person name="Fujita N."/>
            <person name="Takeyama H."/>
            <person name="Matsunaga T."/>
        </authorList>
    </citation>
    <scope>NUCLEOTIDE SEQUENCE [LARGE SCALE GENOMIC DNA]</scope>
    <source>
        <strain evidence="3">ATCC 700980 / DSM 13731 / RS-1</strain>
    </source>
</reference>
<dbReference type="RefSeq" id="WP_012749744.1">
    <property type="nucleotide sequence ID" value="NC_012796.1"/>
</dbReference>
<dbReference type="EMBL" id="AP010904">
    <property type="protein sequence ID" value="BAH73651.1"/>
    <property type="molecule type" value="Genomic_DNA"/>
</dbReference>
<evidence type="ECO:0000313" key="2">
    <source>
        <dbReference type="EMBL" id="BAH73651.1"/>
    </source>
</evidence>
<keyword evidence="1" id="KW-1133">Transmembrane helix</keyword>
<accession>C4XTY6</accession>